<dbReference type="EMBL" id="JARKIF010000005">
    <property type="protein sequence ID" value="KAJ7638931.1"/>
    <property type="molecule type" value="Genomic_DNA"/>
</dbReference>
<dbReference type="Pfam" id="PF03403">
    <property type="entry name" value="PAF-AH_p_II"/>
    <property type="match status" value="1"/>
</dbReference>
<dbReference type="SUPFAM" id="SSF53474">
    <property type="entry name" value="alpha/beta-Hydrolases"/>
    <property type="match status" value="1"/>
</dbReference>
<dbReference type="GO" id="GO:0003847">
    <property type="term" value="F:1-alkyl-2-acetylglycerophosphocholine esterase activity"/>
    <property type="evidence" value="ECO:0007669"/>
    <property type="project" value="UniProtKB-EC"/>
</dbReference>
<dbReference type="GO" id="GO:0016042">
    <property type="term" value="P:lipid catabolic process"/>
    <property type="evidence" value="ECO:0007669"/>
    <property type="project" value="UniProtKB-KW"/>
</dbReference>
<proteinExistence type="predicted"/>
<dbReference type="AlphaFoldDB" id="A0AAD7C507"/>
<dbReference type="PANTHER" id="PTHR10272">
    <property type="entry name" value="PLATELET-ACTIVATING FACTOR ACETYLHYDROLASE"/>
    <property type="match status" value="1"/>
</dbReference>
<evidence type="ECO:0000256" key="3">
    <source>
        <dbReference type="ARBA" id="ARBA00022963"/>
    </source>
</evidence>
<keyword evidence="7" id="KW-1185">Reference proteome</keyword>
<evidence type="ECO:0000256" key="1">
    <source>
        <dbReference type="ARBA" id="ARBA00013201"/>
    </source>
</evidence>
<dbReference type="Proteomes" id="UP001221142">
    <property type="component" value="Unassembled WGS sequence"/>
</dbReference>
<accession>A0AAD7C507</accession>
<feature type="region of interest" description="Disordered" evidence="5">
    <location>
        <begin position="299"/>
        <end position="318"/>
    </location>
</feature>
<evidence type="ECO:0000313" key="6">
    <source>
        <dbReference type="EMBL" id="KAJ7638931.1"/>
    </source>
</evidence>
<comment type="caution">
    <text evidence="6">The sequence shown here is derived from an EMBL/GenBank/DDBJ whole genome shotgun (WGS) entry which is preliminary data.</text>
</comment>
<keyword evidence="3" id="KW-0442">Lipid degradation</keyword>
<name>A0AAD7C507_9AGAR</name>
<evidence type="ECO:0000256" key="2">
    <source>
        <dbReference type="ARBA" id="ARBA00022801"/>
    </source>
</evidence>
<dbReference type="InterPro" id="IPR029058">
    <property type="entry name" value="AB_hydrolase_fold"/>
</dbReference>
<reference evidence="6" key="1">
    <citation type="submission" date="2023-03" db="EMBL/GenBank/DDBJ databases">
        <title>Massive genome expansion in bonnet fungi (Mycena s.s.) driven by repeated elements and novel gene families across ecological guilds.</title>
        <authorList>
            <consortium name="Lawrence Berkeley National Laboratory"/>
            <person name="Harder C.B."/>
            <person name="Miyauchi S."/>
            <person name="Viragh M."/>
            <person name="Kuo A."/>
            <person name="Thoen E."/>
            <person name="Andreopoulos B."/>
            <person name="Lu D."/>
            <person name="Skrede I."/>
            <person name="Drula E."/>
            <person name="Henrissat B."/>
            <person name="Morin E."/>
            <person name="Kohler A."/>
            <person name="Barry K."/>
            <person name="LaButti K."/>
            <person name="Morin E."/>
            <person name="Salamov A."/>
            <person name="Lipzen A."/>
            <person name="Mereny Z."/>
            <person name="Hegedus B."/>
            <person name="Baldrian P."/>
            <person name="Stursova M."/>
            <person name="Weitz H."/>
            <person name="Taylor A."/>
            <person name="Grigoriev I.V."/>
            <person name="Nagy L.G."/>
            <person name="Martin F."/>
            <person name="Kauserud H."/>
        </authorList>
    </citation>
    <scope>NUCLEOTIDE SEQUENCE</scope>
    <source>
        <strain evidence="6">9284</strain>
    </source>
</reference>
<sequence length="443" mass="48907">MFYLRPPLYGRFPIGAVTLSAPQAPVTIGNATLEATGKPAWLLDDVAFTVFYPCAPAPSSRRGLDWLLRPVSASLRGFSLFSNFPAWLLWPVIRLFGSLLKIPAYVNAPLLHPGDSRKQWPLVVFSHGLCGASTYYSQICSEIASSGRIVIAIQHRDGTSPACTVRPGRSDERTIFYYRTADVVFPQEEPSPHTLPIRADQLVFRRNEVYRIYHAFCAFVRGNAVLDTIDGASPDIASWAPPSSPPLVNTDNITLMGHSFGGCTVLSILSNPPPKGFSPIPIKKVLLYDPWLDPLPTPGPSPISSMSEATATDVEKPPVEQREEMLVINSQIFSLWTEHFTRLSSVVDAWEPQGRRLLTLVGCKHAQFSDFPVLPVVRTKAAVTIANRIAELTLGYLDGELEATLDKVPTRAMQVETVKVMRKRRDGRLTRRLVGDLGDVVVH</sequence>
<dbReference type="PANTHER" id="PTHR10272:SF0">
    <property type="entry name" value="PLATELET-ACTIVATING FACTOR ACETYLHYDROLASE"/>
    <property type="match status" value="1"/>
</dbReference>
<evidence type="ECO:0000256" key="5">
    <source>
        <dbReference type="SAM" id="MobiDB-lite"/>
    </source>
</evidence>
<dbReference type="Gene3D" id="3.40.50.1820">
    <property type="entry name" value="alpha/beta hydrolase"/>
    <property type="match status" value="1"/>
</dbReference>
<dbReference type="EC" id="3.1.1.47" evidence="1"/>
<evidence type="ECO:0000313" key="7">
    <source>
        <dbReference type="Proteomes" id="UP001221142"/>
    </source>
</evidence>
<gene>
    <name evidence="6" type="ORF">FB45DRAFT_1055140</name>
</gene>
<keyword evidence="2" id="KW-0378">Hydrolase</keyword>
<organism evidence="6 7">
    <name type="scientific">Roridomyces roridus</name>
    <dbReference type="NCBI Taxonomy" id="1738132"/>
    <lineage>
        <taxon>Eukaryota</taxon>
        <taxon>Fungi</taxon>
        <taxon>Dikarya</taxon>
        <taxon>Basidiomycota</taxon>
        <taxon>Agaricomycotina</taxon>
        <taxon>Agaricomycetes</taxon>
        <taxon>Agaricomycetidae</taxon>
        <taxon>Agaricales</taxon>
        <taxon>Marasmiineae</taxon>
        <taxon>Mycenaceae</taxon>
        <taxon>Roridomyces</taxon>
    </lineage>
</organism>
<keyword evidence="4" id="KW-0443">Lipid metabolism</keyword>
<protein>
    <recommendedName>
        <fullName evidence="1">1-alkyl-2-acetylglycerophosphocholine esterase</fullName>
        <ecNumber evidence="1">3.1.1.47</ecNumber>
    </recommendedName>
</protein>
<evidence type="ECO:0000256" key="4">
    <source>
        <dbReference type="ARBA" id="ARBA00023098"/>
    </source>
</evidence>